<name>A0ABT9PBK4_9ACTN</name>
<dbReference type="Proteomes" id="UP001235712">
    <property type="component" value="Unassembled WGS sequence"/>
</dbReference>
<organism evidence="2 3">
    <name type="scientific">Kineosporia succinea</name>
    <dbReference type="NCBI Taxonomy" id="84632"/>
    <lineage>
        <taxon>Bacteria</taxon>
        <taxon>Bacillati</taxon>
        <taxon>Actinomycetota</taxon>
        <taxon>Actinomycetes</taxon>
        <taxon>Kineosporiales</taxon>
        <taxon>Kineosporiaceae</taxon>
        <taxon>Kineosporia</taxon>
    </lineage>
</organism>
<protein>
    <recommendedName>
        <fullName evidence="1">SAV-6107-like HEPN domain-containing protein</fullName>
    </recommendedName>
</protein>
<comment type="caution">
    <text evidence="2">The sequence shown here is derived from an EMBL/GenBank/DDBJ whole genome shotgun (WGS) entry which is preliminary data.</text>
</comment>
<accession>A0ABT9PBK4</accession>
<proteinExistence type="predicted"/>
<gene>
    <name evidence="2" type="ORF">J2S57_005149</name>
</gene>
<dbReference type="EMBL" id="JAUSQZ010000001">
    <property type="protein sequence ID" value="MDP9829400.1"/>
    <property type="molecule type" value="Genomic_DNA"/>
</dbReference>
<evidence type="ECO:0000313" key="2">
    <source>
        <dbReference type="EMBL" id="MDP9829400.1"/>
    </source>
</evidence>
<feature type="domain" description="SAV-6107-like HEPN" evidence="1">
    <location>
        <begin position="28"/>
        <end position="122"/>
    </location>
</feature>
<evidence type="ECO:0000259" key="1">
    <source>
        <dbReference type="Pfam" id="PF18726"/>
    </source>
</evidence>
<evidence type="ECO:0000313" key="3">
    <source>
        <dbReference type="Proteomes" id="UP001235712"/>
    </source>
</evidence>
<dbReference type="Pfam" id="PF18726">
    <property type="entry name" value="HEPN_SAV_6107"/>
    <property type="match status" value="1"/>
</dbReference>
<dbReference type="InterPro" id="IPR040891">
    <property type="entry name" value="HEPN_SAV_6107"/>
</dbReference>
<keyword evidence="3" id="KW-1185">Reference proteome</keyword>
<reference evidence="2 3" key="1">
    <citation type="submission" date="2023-07" db="EMBL/GenBank/DDBJ databases">
        <title>Sequencing the genomes of 1000 actinobacteria strains.</title>
        <authorList>
            <person name="Klenk H.-P."/>
        </authorList>
    </citation>
    <scope>NUCLEOTIDE SEQUENCE [LARGE SCALE GENOMIC DNA]</scope>
    <source>
        <strain evidence="2 3">DSM 44388</strain>
    </source>
</reference>
<dbReference type="RefSeq" id="WP_307247548.1">
    <property type="nucleotide sequence ID" value="NZ_JAUSQZ010000001.1"/>
</dbReference>
<sequence>MSETSTQPTVTPAARMLLDRSRGSLTQACSSRVTAERYVQAHLAALRAGVAVLAGVSNPGQRGVSVWESLSSYVPSLAKWAAYFASTGQRRAAVEAGRTDTVSAREAHDLLRDAEAFYHLVESMLGLPYQQVLPATLPAIED</sequence>